<gene>
    <name evidence="1" type="ORF">L227DRAFT_612213</name>
</gene>
<accession>A0A5C2S5Z3</accession>
<sequence length="156" mass="17900">MPVYVDALTYWRQSHYQAIQTIVKRHVVFEGGVERDTAQPHELFLFCLSFGDQQGSTHSPGNFRLAKPVRMAQDAREQLVRSAIELCRDSINGEFPLQVANSAVVPGNFVREAGKWEWTPSIEDWEISRATTRALKATRHSTLPMRDWIFHGRFLS</sequence>
<dbReference type="AlphaFoldDB" id="A0A5C2S5Z3"/>
<dbReference type="EMBL" id="ML122271">
    <property type="protein sequence ID" value="RPD59235.1"/>
    <property type="molecule type" value="Genomic_DNA"/>
</dbReference>
<name>A0A5C2S5Z3_9APHY</name>
<dbReference type="OrthoDB" id="2740120at2759"/>
<dbReference type="Proteomes" id="UP000313359">
    <property type="component" value="Unassembled WGS sequence"/>
</dbReference>
<keyword evidence="2" id="KW-1185">Reference proteome</keyword>
<evidence type="ECO:0000313" key="2">
    <source>
        <dbReference type="Proteomes" id="UP000313359"/>
    </source>
</evidence>
<protein>
    <submittedName>
        <fullName evidence="1">Uncharacterized protein</fullName>
    </submittedName>
</protein>
<evidence type="ECO:0000313" key="1">
    <source>
        <dbReference type="EMBL" id="RPD59235.1"/>
    </source>
</evidence>
<proteinExistence type="predicted"/>
<organism evidence="1 2">
    <name type="scientific">Lentinus tigrinus ALCF2SS1-6</name>
    <dbReference type="NCBI Taxonomy" id="1328759"/>
    <lineage>
        <taxon>Eukaryota</taxon>
        <taxon>Fungi</taxon>
        <taxon>Dikarya</taxon>
        <taxon>Basidiomycota</taxon>
        <taxon>Agaricomycotina</taxon>
        <taxon>Agaricomycetes</taxon>
        <taxon>Polyporales</taxon>
        <taxon>Polyporaceae</taxon>
        <taxon>Lentinus</taxon>
    </lineage>
</organism>
<reference evidence="1" key="1">
    <citation type="journal article" date="2018" name="Genome Biol. Evol.">
        <title>Genomics and development of Lentinus tigrinus, a white-rot wood-decaying mushroom with dimorphic fruiting bodies.</title>
        <authorList>
            <person name="Wu B."/>
            <person name="Xu Z."/>
            <person name="Knudson A."/>
            <person name="Carlson A."/>
            <person name="Chen N."/>
            <person name="Kovaka S."/>
            <person name="LaButti K."/>
            <person name="Lipzen A."/>
            <person name="Pennachio C."/>
            <person name="Riley R."/>
            <person name="Schakwitz W."/>
            <person name="Umezawa K."/>
            <person name="Ohm R.A."/>
            <person name="Grigoriev I.V."/>
            <person name="Nagy L.G."/>
            <person name="Gibbons J."/>
            <person name="Hibbett D."/>
        </authorList>
    </citation>
    <scope>NUCLEOTIDE SEQUENCE [LARGE SCALE GENOMIC DNA]</scope>
    <source>
        <strain evidence="1">ALCF2SS1-6</strain>
    </source>
</reference>